<name>A0A1F8AG31_9EURO</name>
<dbReference type="PANTHER" id="PTHR12894">
    <property type="entry name" value="CNH DOMAIN CONTAINING"/>
    <property type="match status" value="1"/>
</dbReference>
<dbReference type="GeneID" id="34443997"/>
<dbReference type="PANTHER" id="PTHR12894:SF49">
    <property type="entry name" value="VAM6_VPS39-LIKE PROTEIN"/>
    <property type="match status" value="1"/>
</dbReference>
<feature type="domain" description="Vacuolar sorting protein 39/Transforming growth factor beta receptor-associated zinc finger" evidence="1">
    <location>
        <begin position="153"/>
        <end position="191"/>
    </location>
</feature>
<reference evidence="2 3" key="1">
    <citation type="journal article" date="2016" name="Genome Biol. Evol.">
        <title>Draft genome sequence of an aflatoxigenic Aspergillus species, A. bombycis.</title>
        <authorList>
            <person name="Moore G.G."/>
            <person name="Mack B.M."/>
            <person name="Beltz S.B."/>
            <person name="Gilbert M.K."/>
        </authorList>
    </citation>
    <scope>NUCLEOTIDE SEQUENCE [LARGE SCALE GENOMIC DNA]</scope>
    <source>
        <strain evidence="3">NRRL 26010</strain>
    </source>
</reference>
<dbReference type="OrthoDB" id="5325112at2759"/>
<dbReference type="InterPro" id="IPR019453">
    <property type="entry name" value="VPS39/TGFA1_Znf"/>
</dbReference>
<evidence type="ECO:0000313" key="3">
    <source>
        <dbReference type="Proteomes" id="UP000179179"/>
    </source>
</evidence>
<dbReference type="InterPro" id="IPR032914">
    <property type="entry name" value="Vam6/VPS39/TRAP1"/>
</dbReference>
<dbReference type="GO" id="GO:0000329">
    <property type="term" value="C:fungal-type vacuole membrane"/>
    <property type="evidence" value="ECO:0007669"/>
    <property type="project" value="TreeGrafter"/>
</dbReference>
<dbReference type="GO" id="GO:0034058">
    <property type="term" value="P:endosomal vesicle fusion"/>
    <property type="evidence" value="ECO:0007669"/>
    <property type="project" value="TreeGrafter"/>
</dbReference>
<sequence length="196" mass="21665">MGQHRQALEIYVFKLEDYAKAEEYCNHFHKTEDVTAEAAPLSVVDSGDKPSIHLTLLSLYLTPPHGYERRYGPALEILAKHGSRLPPSSALELIPESLPVKELDFYFKGRMRAATSALNESRIVASLQKAQKFKTEAQLMVGEGTDGKSCRMRHVTITEERICGICHKRIGGSVINVFPDNTVVHLGCANRASAAS</sequence>
<accession>A0A1F8AG31</accession>
<gene>
    <name evidence="2" type="ORF">ABOM_000607</name>
</gene>
<dbReference type="EMBL" id="LYCR01000002">
    <property type="protein sequence ID" value="OGM50651.1"/>
    <property type="molecule type" value="Genomic_DNA"/>
</dbReference>
<organism evidence="2 3">
    <name type="scientific">Aspergillus bombycis</name>
    <dbReference type="NCBI Taxonomy" id="109264"/>
    <lineage>
        <taxon>Eukaryota</taxon>
        <taxon>Fungi</taxon>
        <taxon>Dikarya</taxon>
        <taxon>Ascomycota</taxon>
        <taxon>Pezizomycotina</taxon>
        <taxon>Eurotiomycetes</taxon>
        <taxon>Eurotiomycetidae</taxon>
        <taxon>Eurotiales</taxon>
        <taxon>Aspergillaceae</taxon>
        <taxon>Aspergillus</taxon>
    </lineage>
</organism>
<dbReference type="Pfam" id="PF10367">
    <property type="entry name" value="zf-Vps39_C"/>
    <property type="match status" value="1"/>
</dbReference>
<keyword evidence="3" id="KW-1185">Reference proteome</keyword>
<comment type="caution">
    <text evidence="2">The sequence shown here is derived from an EMBL/GenBank/DDBJ whole genome shotgun (WGS) entry which is preliminary data.</text>
</comment>
<evidence type="ECO:0000313" key="2">
    <source>
        <dbReference type="EMBL" id="OGM50651.1"/>
    </source>
</evidence>
<proteinExistence type="predicted"/>
<dbReference type="AlphaFoldDB" id="A0A1F8AG31"/>
<dbReference type="RefSeq" id="XP_022394368.1">
    <property type="nucleotide sequence ID" value="XM_022527737.1"/>
</dbReference>
<evidence type="ECO:0000259" key="1">
    <source>
        <dbReference type="Pfam" id="PF10367"/>
    </source>
</evidence>
<dbReference type="STRING" id="109264.A0A1F8AG31"/>
<protein>
    <submittedName>
        <fullName evidence="2">Vacuolar morphogenesis protein AvaB</fullName>
    </submittedName>
</protein>
<dbReference type="Proteomes" id="UP000179179">
    <property type="component" value="Unassembled WGS sequence"/>
</dbReference>
<dbReference type="GO" id="GO:0006914">
    <property type="term" value="P:autophagy"/>
    <property type="evidence" value="ECO:0007669"/>
    <property type="project" value="TreeGrafter"/>
</dbReference>